<feature type="region of interest" description="Disordered" evidence="1">
    <location>
        <begin position="1"/>
        <end position="25"/>
    </location>
</feature>
<feature type="non-terminal residue" evidence="2">
    <location>
        <position position="1"/>
    </location>
</feature>
<proteinExistence type="predicted"/>
<dbReference type="AlphaFoldDB" id="A0A371IDQ1"/>
<comment type="caution">
    <text evidence="2">The sequence shown here is derived from an EMBL/GenBank/DDBJ whole genome shotgun (WGS) entry which is preliminary data.</text>
</comment>
<protein>
    <submittedName>
        <fullName evidence="2">Uncharacterized protein</fullName>
    </submittedName>
</protein>
<dbReference type="EMBL" id="QJKJ01000327">
    <property type="protein sequence ID" value="RDY13181.1"/>
    <property type="molecule type" value="Genomic_DNA"/>
</dbReference>
<organism evidence="2 3">
    <name type="scientific">Mucuna pruriens</name>
    <name type="common">Velvet bean</name>
    <name type="synonym">Dolichos pruriens</name>
    <dbReference type="NCBI Taxonomy" id="157652"/>
    <lineage>
        <taxon>Eukaryota</taxon>
        <taxon>Viridiplantae</taxon>
        <taxon>Streptophyta</taxon>
        <taxon>Embryophyta</taxon>
        <taxon>Tracheophyta</taxon>
        <taxon>Spermatophyta</taxon>
        <taxon>Magnoliopsida</taxon>
        <taxon>eudicotyledons</taxon>
        <taxon>Gunneridae</taxon>
        <taxon>Pentapetalae</taxon>
        <taxon>rosids</taxon>
        <taxon>fabids</taxon>
        <taxon>Fabales</taxon>
        <taxon>Fabaceae</taxon>
        <taxon>Papilionoideae</taxon>
        <taxon>50 kb inversion clade</taxon>
        <taxon>NPAAA clade</taxon>
        <taxon>indigoferoid/millettioid clade</taxon>
        <taxon>Phaseoleae</taxon>
        <taxon>Mucuna</taxon>
    </lineage>
</organism>
<evidence type="ECO:0000313" key="2">
    <source>
        <dbReference type="EMBL" id="RDY13181.1"/>
    </source>
</evidence>
<feature type="region of interest" description="Disordered" evidence="1">
    <location>
        <begin position="45"/>
        <end position="73"/>
    </location>
</feature>
<name>A0A371IDQ1_MUCPR</name>
<evidence type="ECO:0000256" key="1">
    <source>
        <dbReference type="SAM" id="MobiDB-lite"/>
    </source>
</evidence>
<gene>
    <name evidence="2" type="ORF">CR513_01940</name>
</gene>
<evidence type="ECO:0000313" key="3">
    <source>
        <dbReference type="Proteomes" id="UP000257109"/>
    </source>
</evidence>
<sequence>MNSAWKPMRIPGSTSKKSRKDPEERLLCQPKSVFIQLKIEAYSKIVKGRAPPTTPSRSTGTKLSHSMKVQRQP</sequence>
<reference evidence="2" key="1">
    <citation type="submission" date="2018-05" db="EMBL/GenBank/DDBJ databases">
        <title>Draft genome of Mucuna pruriens seed.</title>
        <authorList>
            <person name="Nnadi N.E."/>
            <person name="Vos R."/>
            <person name="Hasami M.H."/>
            <person name="Devisetty U.K."/>
            <person name="Aguiy J.C."/>
        </authorList>
    </citation>
    <scope>NUCLEOTIDE SEQUENCE [LARGE SCALE GENOMIC DNA]</scope>
    <source>
        <strain evidence="2">JCA_2017</strain>
    </source>
</reference>
<accession>A0A371IDQ1</accession>
<feature type="compositionally biased region" description="Polar residues" evidence="1">
    <location>
        <begin position="55"/>
        <end position="73"/>
    </location>
</feature>
<keyword evidence="3" id="KW-1185">Reference proteome</keyword>
<dbReference type="Proteomes" id="UP000257109">
    <property type="component" value="Unassembled WGS sequence"/>
</dbReference>